<dbReference type="AlphaFoldDB" id="L7ETR9"/>
<evidence type="ECO:0000313" key="2">
    <source>
        <dbReference type="Proteomes" id="UP000010931"/>
    </source>
</evidence>
<dbReference type="Proteomes" id="UP000010931">
    <property type="component" value="Unassembled WGS sequence"/>
</dbReference>
<protein>
    <submittedName>
        <fullName evidence="1">Uncharacterized protein</fullName>
    </submittedName>
</protein>
<organism evidence="1 2">
    <name type="scientific">Streptomyces turgidiscabies (strain Car8)</name>
    <dbReference type="NCBI Taxonomy" id="698760"/>
    <lineage>
        <taxon>Bacteria</taxon>
        <taxon>Bacillati</taxon>
        <taxon>Actinomycetota</taxon>
        <taxon>Actinomycetes</taxon>
        <taxon>Kitasatosporales</taxon>
        <taxon>Streptomycetaceae</taxon>
        <taxon>Streptomyces</taxon>
    </lineage>
</organism>
<keyword evidence="2" id="KW-1185">Reference proteome</keyword>
<accession>L7ETR9</accession>
<name>L7ETR9_STRT8</name>
<evidence type="ECO:0000313" key="1">
    <source>
        <dbReference type="EMBL" id="ELP61795.1"/>
    </source>
</evidence>
<reference evidence="1 2" key="1">
    <citation type="journal article" date="2011" name="Plasmid">
        <title>Streptomyces turgidiscabies Car8 contains a modular pathogenicity island that shares virulence genes with other actinobacterial plant pathogens.</title>
        <authorList>
            <person name="Huguet-Tapia J.C."/>
            <person name="Badger J.H."/>
            <person name="Loria R."/>
            <person name="Pettis G.S."/>
        </authorList>
    </citation>
    <scope>NUCLEOTIDE SEQUENCE [LARGE SCALE GENOMIC DNA]</scope>
    <source>
        <strain evidence="1 2">Car8</strain>
    </source>
</reference>
<gene>
    <name evidence="1" type="ORF">STRTUCAR8_06470</name>
</gene>
<dbReference type="STRING" id="85558.T45_02339"/>
<dbReference type="EMBL" id="AEJB01000655">
    <property type="protein sequence ID" value="ELP61795.1"/>
    <property type="molecule type" value="Genomic_DNA"/>
</dbReference>
<comment type="caution">
    <text evidence="1">The sequence shown here is derived from an EMBL/GenBank/DDBJ whole genome shotgun (WGS) entry which is preliminary data.</text>
</comment>
<proteinExistence type="predicted"/>
<sequence length="66" mass="6889">MTTPDKTPAAPGTPTAFGWCSWHEGNASGIRLIQAHEQGSGPGGGAFACQPCREKHGLVPFSDRPI</sequence>